<evidence type="ECO:0000313" key="4">
    <source>
        <dbReference type="EMBL" id="MEA0970303.1"/>
    </source>
</evidence>
<reference evidence="4 5" key="1">
    <citation type="submission" date="2023-03" db="EMBL/GenBank/DDBJ databases">
        <title>Host association and intracellularity evolved multiple times independently in the Rickettsiales.</title>
        <authorList>
            <person name="Castelli M."/>
            <person name="Nardi T."/>
            <person name="Gammuto L."/>
            <person name="Bellinzona G."/>
            <person name="Sabaneyeva E."/>
            <person name="Potekhin A."/>
            <person name="Serra V."/>
            <person name="Petroni G."/>
            <person name="Sassera D."/>
        </authorList>
    </citation>
    <scope>NUCLEOTIDE SEQUENCE [LARGE SCALE GENOMIC DNA]</scope>
    <source>
        <strain evidence="4 5">Sr 2-6</strain>
    </source>
</reference>
<dbReference type="Pfam" id="PF03797">
    <property type="entry name" value="Autotransporter"/>
    <property type="match status" value="1"/>
</dbReference>
<dbReference type="InterPro" id="IPR005546">
    <property type="entry name" value="Autotransporte_beta"/>
</dbReference>
<comment type="caution">
    <text evidence="4">The sequence shown here is derived from an EMBL/GenBank/DDBJ whole genome shotgun (WGS) entry which is preliminary data.</text>
</comment>
<evidence type="ECO:0000259" key="3">
    <source>
        <dbReference type="PROSITE" id="PS51208"/>
    </source>
</evidence>
<dbReference type="InterPro" id="IPR006315">
    <property type="entry name" value="OM_autotransptr_brl_dom"/>
</dbReference>
<feature type="chain" id="PRO_5047220107" evidence="2">
    <location>
        <begin position="23"/>
        <end position="609"/>
    </location>
</feature>
<dbReference type="NCBIfam" id="TIGR01414">
    <property type="entry name" value="autotrans_barl"/>
    <property type="match status" value="1"/>
</dbReference>
<dbReference type="Gene3D" id="2.40.128.130">
    <property type="entry name" value="Autotransporter beta-domain"/>
    <property type="match status" value="1"/>
</dbReference>
<dbReference type="SUPFAM" id="SSF103515">
    <property type="entry name" value="Autotransporter"/>
    <property type="match status" value="1"/>
</dbReference>
<keyword evidence="5" id="KW-1185">Reference proteome</keyword>
<accession>A0ABU5NAW2</accession>
<dbReference type="SMART" id="SM00869">
    <property type="entry name" value="Autotransporter"/>
    <property type="match status" value="1"/>
</dbReference>
<evidence type="ECO:0000313" key="5">
    <source>
        <dbReference type="Proteomes" id="UP001291687"/>
    </source>
</evidence>
<keyword evidence="1" id="KW-0472">Membrane</keyword>
<dbReference type="EMBL" id="JARJFB010000010">
    <property type="protein sequence ID" value="MEA0970303.1"/>
    <property type="molecule type" value="Genomic_DNA"/>
</dbReference>
<protein>
    <submittedName>
        <fullName evidence="4">Autotransporter outer membrane beta-barrel domain-containing protein</fullName>
    </submittedName>
</protein>
<sequence>MTKKLLLTTALVSALSATTANATDYIIAYTGNNTFTINNTPYASFATLNTAMEALTDNLTAADKVTVRQNSGKAFLTDLISNNALQRELIAVIAAADAELDAGEVTQGFNELLAGLSTLSSSERDLYLNAGGFALDNIGVGDEDGLSDNLKEIFSQFQYLQQGGDPANVIALLETESRTNAKFATIETAVAQDSNVSQLIEQRNELRKLKTLTTEQAAKLDSLSKQVASLKEFVEARNSKETQENLKQHITKIEKQAAGNKTSKTQSLAELNDLKREIDRYVVRDVKDATKVPNVQKSDSALSEGLMNSLVISRGVVDSRIGGFSAVSAGDLMQTYGIWAQGSLSRGTQKAHGNAPGYKLDQKGVTLGADTGDETLLGVAYSFFVNDIKNKANTSNKEDVKSHIVTIYGKFDVTNEMFVSGQGQYGKSNIKKKRATGDLANNIASAKTKADSMAAKLEVGYDYEVAPQVHLVPTVGASYANIQVKGYKESGNGLNRSVAKRTTNRTSGLAGITAKYVADMGGSMKVIPEIHANVDYAFNTKNSATSVTLVNGIDAIATPAQKISKGFYNIGGSVKGIQADMYEISAGYDLGLAKKFQSHTGTLKLKVNL</sequence>
<keyword evidence="1" id="KW-0812">Transmembrane</keyword>
<evidence type="ECO:0000256" key="2">
    <source>
        <dbReference type="SAM" id="SignalP"/>
    </source>
</evidence>
<evidence type="ECO:0000256" key="1">
    <source>
        <dbReference type="ARBA" id="ARBA00022452"/>
    </source>
</evidence>
<keyword evidence="1" id="KW-1134">Transmembrane beta strand</keyword>
<gene>
    <name evidence="4" type="ORF">Megvenef_00261</name>
</gene>
<dbReference type="PROSITE" id="PS51208">
    <property type="entry name" value="AUTOTRANSPORTER"/>
    <property type="match status" value="1"/>
</dbReference>
<name>A0ABU5NAW2_9RICK</name>
<dbReference type="Proteomes" id="UP001291687">
    <property type="component" value="Unassembled WGS sequence"/>
</dbReference>
<proteinExistence type="predicted"/>
<dbReference type="RefSeq" id="WP_322776205.1">
    <property type="nucleotide sequence ID" value="NZ_JARJFB010000010.1"/>
</dbReference>
<dbReference type="InterPro" id="IPR036709">
    <property type="entry name" value="Autotransporte_beta_dom_sf"/>
</dbReference>
<feature type="domain" description="Autotransporter" evidence="3">
    <location>
        <begin position="331"/>
        <end position="609"/>
    </location>
</feature>
<organism evidence="4 5">
    <name type="scientific">Candidatus Megaera venefica</name>
    <dbReference type="NCBI Taxonomy" id="2055910"/>
    <lineage>
        <taxon>Bacteria</taxon>
        <taxon>Pseudomonadati</taxon>
        <taxon>Pseudomonadota</taxon>
        <taxon>Alphaproteobacteria</taxon>
        <taxon>Rickettsiales</taxon>
        <taxon>Rickettsiaceae</taxon>
        <taxon>Candidatus Megaera</taxon>
    </lineage>
</organism>
<keyword evidence="2" id="KW-0732">Signal</keyword>
<feature type="signal peptide" evidence="2">
    <location>
        <begin position="1"/>
        <end position="22"/>
    </location>
</feature>